<evidence type="ECO:0000259" key="2">
    <source>
        <dbReference type="Pfam" id="PF06283"/>
    </source>
</evidence>
<evidence type="ECO:0000256" key="1">
    <source>
        <dbReference type="SAM" id="SignalP"/>
    </source>
</evidence>
<dbReference type="HOGENOM" id="CLU_082117_0_0_0"/>
<dbReference type="InterPro" id="IPR029062">
    <property type="entry name" value="Class_I_gatase-like"/>
</dbReference>
<dbReference type="STRING" id="886293.Sinac_3787"/>
<keyword evidence="4" id="KW-1185">Reference proteome</keyword>
<dbReference type="AlphaFoldDB" id="L0DGP4"/>
<evidence type="ECO:0000313" key="4">
    <source>
        <dbReference type="Proteomes" id="UP000010798"/>
    </source>
</evidence>
<keyword evidence="1" id="KW-0732">Signal</keyword>
<dbReference type="eggNOG" id="COG3828">
    <property type="taxonomic scope" value="Bacteria"/>
</dbReference>
<sequence>MKRFLVVFLAAFLLTTLSGPTRAQAPSPGRDPKKLQVLILTGYNMHDWRKITESLRATLEATGRFEVRVNEEPVGCDEKTFEGYDAIVLNFTNHAGVFGPEWPDSTRRALLSVLERGKGVVAFHAALSSHPHWPEYEKLIGGAWRQGATHAPYHTFDVDLKEPEHPIVKGLPRSFLQHDEINQRLTMQPGITVLATAHDDPKNCSKGESPICGSGKDEPIMWTLPYRNGRVFTTTLGHDLRSVGTPGFIATFQRGVEWAATGKVTLPPPATLRSGD</sequence>
<dbReference type="InterPro" id="IPR029010">
    <property type="entry name" value="ThuA-like"/>
</dbReference>
<dbReference type="Gene3D" id="3.40.50.880">
    <property type="match status" value="1"/>
</dbReference>
<reference evidence="3 4" key="1">
    <citation type="submission" date="2012-02" db="EMBL/GenBank/DDBJ databases">
        <title>Complete sequence of chromosome of Singulisphaera acidiphila DSM 18658.</title>
        <authorList>
            <consortium name="US DOE Joint Genome Institute (JGI-PGF)"/>
            <person name="Lucas S."/>
            <person name="Copeland A."/>
            <person name="Lapidus A."/>
            <person name="Glavina del Rio T."/>
            <person name="Dalin E."/>
            <person name="Tice H."/>
            <person name="Bruce D."/>
            <person name="Goodwin L."/>
            <person name="Pitluck S."/>
            <person name="Peters L."/>
            <person name="Ovchinnikova G."/>
            <person name="Chertkov O."/>
            <person name="Kyrpides N."/>
            <person name="Mavromatis K."/>
            <person name="Ivanova N."/>
            <person name="Brettin T."/>
            <person name="Detter J.C."/>
            <person name="Han C."/>
            <person name="Larimer F."/>
            <person name="Land M."/>
            <person name="Hauser L."/>
            <person name="Markowitz V."/>
            <person name="Cheng J.-F."/>
            <person name="Hugenholtz P."/>
            <person name="Woyke T."/>
            <person name="Wu D."/>
            <person name="Tindall B."/>
            <person name="Pomrenke H."/>
            <person name="Brambilla E."/>
            <person name="Klenk H.-P."/>
            <person name="Eisen J.A."/>
        </authorList>
    </citation>
    <scope>NUCLEOTIDE SEQUENCE [LARGE SCALE GENOMIC DNA]</scope>
    <source>
        <strain evidence="4">ATCC BAA-1392 / DSM 18658 / VKM B-2454 / MOB10</strain>
    </source>
</reference>
<dbReference type="Pfam" id="PF06283">
    <property type="entry name" value="ThuA"/>
    <property type="match status" value="1"/>
</dbReference>
<dbReference type="SUPFAM" id="SSF52317">
    <property type="entry name" value="Class I glutamine amidotransferase-like"/>
    <property type="match status" value="1"/>
</dbReference>
<dbReference type="PANTHER" id="PTHR40469:SF2">
    <property type="entry name" value="GALACTOSE-BINDING DOMAIN-LIKE SUPERFAMILY PROTEIN"/>
    <property type="match status" value="1"/>
</dbReference>
<dbReference type="KEGG" id="saci:Sinac_3787"/>
<proteinExistence type="predicted"/>
<gene>
    <name evidence="3" type="ordered locus">Sinac_3787</name>
</gene>
<feature type="signal peptide" evidence="1">
    <location>
        <begin position="1"/>
        <end position="23"/>
    </location>
</feature>
<organism evidence="3 4">
    <name type="scientific">Singulisphaera acidiphila (strain ATCC BAA-1392 / DSM 18658 / VKM B-2454 / MOB10)</name>
    <dbReference type="NCBI Taxonomy" id="886293"/>
    <lineage>
        <taxon>Bacteria</taxon>
        <taxon>Pseudomonadati</taxon>
        <taxon>Planctomycetota</taxon>
        <taxon>Planctomycetia</taxon>
        <taxon>Isosphaerales</taxon>
        <taxon>Isosphaeraceae</taxon>
        <taxon>Singulisphaera</taxon>
    </lineage>
</organism>
<dbReference type="Proteomes" id="UP000010798">
    <property type="component" value="Chromosome"/>
</dbReference>
<evidence type="ECO:0000313" key="3">
    <source>
        <dbReference type="EMBL" id="AGA28020.1"/>
    </source>
</evidence>
<name>L0DGP4_SINAD</name>
<dbReference type="EMBL" id="CP003364">
    <property type="protein sequence ID" value="AGA28020.1"/>
    <property type="molecule type" value="Genomic_DNA"/>
</dbReference>
<dbReference type="PANTHER" id="PTHR40469">
    <property type="entry name" value="SECRETED GLYCOSYL HYDROLASE"/>
    <property type="match status" value="1"/>
</dbReference>
<feature type="domain" description="ThuA-like" evidence="2">
    <location>
        <begin position="36"/>
        <end position="259"/>
    </location>
</feature>
<feature type="chain" id="PRO_5003940135" description="ThuA-like domain-containing protein" evidence="1">
    <location>
        <begin position="24"/>
        <end position="276"/>
    </location>
</feature>
<accession>L0DGP4</accession>
<protein>
    <recommendedName>
        <fullName evidence="2">ThuA-like domain-containing protein</fullName>
    </recommendedName>
</protein>